<dbReference type="EMBL" id="LKLU01000071">
    <property type="protein sequence ID" value="KSU21006.1"/>
    <property type="molecule type" value="Genomic_DNA"/>
</dbReference>
<sequence length="64" mass="7399">MGLQNNNENESKWFDEICERLGIHGETKNTVLLTLENNRKILGRPKSFNECEAMIKQAFKAAFK</sequence>
<proteinExistence type="predicted"/>
<gene>
    <name evidence="1" type="ORF">M20_1212</name>
</gene>
<evidence type="ECO:0000313" key="1">
    <source>
        <dbReference type="EMBL" id="KSU21006.1"/>
    </source>
</evidence>
<dbReference type="AlphaFoldDB" id="A0A0V8E5B0"/>
<accession>A0A0V8E5B0</accession>
<comment type="caution">
    <text evidence="1">The sequence shown here is derived from an EMBL/GenBank/DDBJ whole genome shotgun (WGS) entry which is preliminary data.</text>
</comment>
<protein>
    <submittedName>
        <fullName evidence="1">Uncharacterized protein</fullName>
    </submittedName>
</protein>
<reference evidence="2" key="1">
    <citation type="submission" date="2015-10" db="EMBL/GenBank/DDBJ databases">
        <title>Draft Genome Sequences of 11 Lactococcus lactis subspecies cremoris strains.</title>
        <authorList>
            <person name="Wels M."/>
            <person name="Backus L."/>
            <person name="Boekhorst J."/>
            <person name="Dijkstra A."/>
            <person name="Beerthuizen M."/>
            <person name="Kelly W."/>
            <person name="Siezen R."/>
            <person name="Bachmann H."/>
            <person name="Van Hijum S."/>
        </authorList>
    </citation>
    <scope>NUCLEOTIDE SEQUENCE [LARGE SCALE GENOMIC DNA]</scope>
    <source>
        <strain evidence="2">M20</strain>
    </source>
</reference>
<dbReference type="RefSeq" id="WP_058211711.1">
    <property type="nucleotide sequence ID" value="NZ_LKLU01000071.1"/>
</dbReference>
<evidence type="ECO:0000313" key="2">
    <source>
        <dbReference type="Proteomes" id="UP000053719"/>
    </source>
</evidence>
<organism evidence="1 2">
    <name type="scientific">Lactococcus lactis subsp. lactis</name>
    <name type="common">Streptococcus lactis</name>
    <dbReference type="NCBI Taxonomy" id="1360"/>
    <lineage>
        <taxon>Bacteria</taxon>
        <taxon>Bacillati</taxon>
        <taxon>Bacillota</taxon>
        <taxon>Bacilli</taxon>
        <taxon>Lactobacillales</taxon>
        <taxon>Streptococcaceae</taxon>
        <taxon>Lactococcus</taxon>
    </lineage>
</organism>
<name>A0A0V8E5B0_LACLL</name>
<dbReference type="PATRIC" id="fig|1360.114.peg.1716"/>
<dbReference type="Proteomes" id="UP000053719">
    <property type="component" value="Unassembled WGS sequence"/>
</dbReference>